<feature type="transmembrane region" description="Helical" evidence="6">
    <location>
        <begin position="88"/>
        <end position="108"/>
    </location>
</feature>
<feature type="transmembrane region" description="Helical" evidence="6">
    <location>
        <begin position="115"/>
        <end position="134"/>
    </location>
</feature>
<evidence type="ECO:0000256" key="6">
    <source>
        <dbReference type="SAM" id="Phobius"/>
    </source>
</evidence>
<feature type="transmembrane region" description="Helical" evidence="6">
    <location>
        <begin position="63"/>
        <end position="82"/>
    </location>
</feature>
<comment type="similarity">
    <text evidence="2">Belongs to the EamA transporter family.</text>
</comment>
<feature type="transmembrane region" description="Helical" evidence="6">
    <location>
        <begin position="238"/>
        <end position="257"/>
    </location>
</feature>
<dbReference type="PANTHER" id="PTHR32322:SF9">
    <property type="entry name" value="AMINO-ACID METABOLITE EFFLUX PUMP-RELATED"/>
    <property type="match status" value="1"/>
</dbReference>
<keyword evidence="3 6" id="KW-0812">Transmembrane</keyword>
<gene>
    <name evidence="8" type="ORF">GCM10023195_21270</name>
</gene>
<feature type="domain" description="EamA" evidence="7">
    <location>
        <begin position="7"/>
        <end position="130"/>
    </location>
</feature>
<evidence type="ECO:0000256" key="1">
    <source>
        <dbReference type="ARBA" id="ARBA00004141"/>
    </source>
</evidence>
<evidence type="ECO:0000256" key="3">
    <source>
        <dbReference type="ARBA" id="ARBA00022692"/>
    </source>
</evidence>
<dbReference type="RefSeq" id="WP_345352196.1">
    <property type="nucleotide sequence ID" value="NZ_BAABHJ010000005.1"/>
</dbReference>
<dbReference type="Pfam" id="PF00892">
    <property type="entry name" value="EamA"/>
    <property type="match status" value="2"/>
</dbReference>
<comment type="caution">
    <text evidence="8">The sequence shown here is derived from an EMBL/GenBank/DDBJ whole genome shotgun (WGS) entry which is preliminary data.</text>
</comment>
<feature type="domain" description="EamA" evidence="7">
    <location>
        <begin position="144"/>
        <end position="278"/>
    </location>
</feature>
<keyword evidence="5 6" id="KW-0472">Membrane</keyword>
<keyword evidence="9" id="KW-1185">Reference proteome</keyword>
<feature type="transmembrane region" description="Helical" evidence="6">
    <location>
        <begin position="171"/>
        <end position="190"/>
    </location>
</feature>
<evidence type="ECO:0000313" key="8">
    <source>
        <dbReference type="EMBL" id="GAA4606028.1"/>
    </source>
</evidence>
<feature type="transmembrane region" description="Helical" evidence="6">
    <location>
        <begin position="140"/>
        <end position="159"/>
    </location>
</feature>
<accession>A0ABP8THX4</accession>
<dbReference type="Proteomes" id="UP001500212">
    <property type="component" value="Unassembled WGS sequence"/>
</dbReference>
<feature type="transmembrane region" description="Helical" evidence="6">
    <location>
        <begin position="263"/>
        <end position="281"/>
    </location>
</feature>
<dbReference type="InterPro" id="IPR050638">
    <property type="entry name" value="AA-Vitamin_Transporters"/>
</dbReference>
<proteinExistence type="inferred from homology"/>
<evidence type="ECO:0000256" key="4">
    <source>
        <dbReference type="ARBA" id="ARBA00022989"/>
    </source>
</evidence>
<evidence type="ECO:0000259" key="7">
    <source>
        <dbReference type="Pfam" id="PF00892"/>
    </source>
</evidence>
<sequence>MRPRDIAIAVLIAAIWGFNFVIIHVGLGALPPLLFAALRFVAAAFPAVLFVRRPAIPWHRMTLIGLPLGVGQFGLLFIAMHLGMPAGLSSLVLQTQALFTAAFAVPMLGERMRRAQVAGMLVAFTGIAVIAGSLGQGGPVLAFALCLGAAGMWGLANIGMRKAQPPDMFGFMVWVSLIPPLPLLALSLIFEGPRTDLHALAHISAGGLGALAYIAYLSTLVGFGLWGWLLRRYDAGQVAIYSLLVPLFGVSSAALLLGERITVPDLVAGVLIVGGVALGSLRRRTAAVRPRADAPAAALAER</sequence>
<evidence type="ECO:0000313" key="9">
    <source>
        <dbReference type="Proteomes" id="UP001500212"/>
    </source>
</evidence>
<dbReference type="SUPFAM" id="SSF103481">
    <property type="entry name" value="Multidrug resistance efflux transporter EmrE"/>
    <property type="match status" value="2"/>
</dbReference>
<dbReference type="InterPro" id="IPR037185">
    <property type="entry name" value="EmrE-like"/>
</dbReference>
<organism evidence="8 9">
    <name type="scientific">Actinoallomurus liliacearum</name>
    <dbReference type="NCBI Taxonomy" id="1080073"/>
    <lineage>
        <taxon>Bacteria</taxon>
        <taxon>Bacillati</taxon>
        <taxon>Actinomycetota</taxon>
        <taxon>Actinomycetes</taxon>
        <taxon>Streptosporangiales</taxon>
        <taxon>Thermomonosporaceae</taxon>
        <taxon>Actinoallomurus</taxon>
    </lineage>
</organism>
<protein>
    <submittedName>
        <fullName evidence="8">EamA family transporter</fullName>
    </submittedName>
</protein>
<dbReference type="PANTHER" id="PTHR32322">
    <property type="entry name" value="INNER MEMBRANE TRANSPORTER"/>
    <property type="match status" value="1"/>
</dbReference>
<feature type="transmembrane region" description="Helical" evidence="6">
    <location>
        <begin position="7"/>
        <end position="27"/>
    </location>
</feature>
<comment type="subcellular location">
    <subcellularLocation>
        <location evidence="1">Membrane</location>
        <topology evidence="1">Multi-pass membrane protein</topology>
    </subcellularLocation>
</comment>
<keyword evidence="4 6" id="KW-1133">Transmembrane helix</keyword>
<feature type="transmembrane region" description="Helical" evidence="6">
    <location>
        <begin position="210"/>
        <end position="229"/>
    </location>
</feature>
<dbReference type="InterPro" id="IPR000620">
    <property type="entry name" value="EamA_dom"/>
</dbReference>
<reference evidence="9" key="1">
    <citation type="journal article" date="2019" name="Int. J. Syst. Evol. Microbiol.">
        <title>The Global Catalogue of Microorganisms (GCM) 10K type strain sequencing project: providing services to taxonomists for standard genome sequencing and annotation.</title>
        <authorList>
            <consortium name="The Broad Institute Genomics Platform"/>
            <consortium name="The Broad Institute Genome Sequencing Center for Infectious Disease"/>
            <person name="Wu L."/>
            <person name="Ma J."/>
        </authorList>
    </citation>
    <scope>NUCLEOTIDE SEQUENCE [LARGE SCALE GENOMIC DNA]</scope>
    <source>
        <strain evidence="9">JCM 17938</strain>
    </source>
</reference>
<feature type="transmembrane region" description="Helical" evidence="6">
    <location>
        <begin position="33"/>
        <end position="51"/>
    </location>
</feature>
<name>A0ABP8THX4_9ACTN</name>
<dbReference type="EMBL" id="BAABHJ010000005">
    <property type="protein sequence ID" value="GAA4606028.1"/>
    <property type="molecule type" value="Genomic_DNA"/>
</dbReference>
<evidence type="ECO:0000256" key="5">
    <source>
        <dbReference type="ARBA" id="ARBA00023136"/>
    </source>
</evidence>
<evidence type="ECO:0000256" key="2">
    <source>
        <dbReference type="ARBA" id="ARBA00007362"/>
    </source>
</evidence>